<proteinExistence type="predicted"/>
<keyword evidence="2" id="KW-1185">Reference proteome</keyword>
<evidence type="ECO:0000313" key="2">
    <source>
        <dbReference type="Proteomes" id="UP000004956"/>
    </source>
</evidence>
<organism evidence="1 2">
    <name type="scientific">Sutterella parvirubra YIT 11816</name>
    <dbReference type="NCBI Taxonomy" id="762967"/>
    <lineage>
        <taxon>Bacteria</taxon>
        <taxon>Pseudomonadati</taxon>
        <taxon>Pseudomonadota</taxon>
        <taxon>Betaproteobacteria</taxon>
        <taxon>Burkholderiales</taxon>
        <taxon>Sutterellaceae</taxon>
        <taxon>Sutterella</taxon>
    </lineage>
</organism>
<feature type="non-terminal residue" evidence="1">
    <location>
        <position position="1"/>
    </location>
</feature>
<dbReference type="HOGENOM" id="CLU_3281939_0_0_4"/>
<name>H3KI78_9BURK</name>
<comment type="caution">
    <text evidence="1">The sequence shown here is derived from an EMBL/GenBank/DDBJ whole genome shotgun (WGS) entry which is preliminary data.</text>
</comment>
<dbReference type="AlphaFoldDB" id="H3KI78"/>
<sequence length="41" mass="4687">GDGPHFADVRREFGAIDLLMLEAGQYNVDWSSIHLMPDAWR</sequence>
<reference evidence="1 2" key="1">
    <citation type="submission" date="2011-11" db="EMBL/GenBank/DDBJ databases">
        <authorList>
            <person name="Weinstock G."/>
            <person name="Sodergren E."/>
            <person name="Clifton S."/>
            <person name="Fulton L."/>
            <person name="Fulton B."/>
            <person name="Courtney L."/>
            <person name="Fronick C."/>
            <person name="Harrison M."/>
            <person name="Strong C."/>
            <person name="Farmer C."/>
            <person name="Delahaunty K."/>
            <person name="Markovic C."/>
            <person name="Hall O."/>
            <person name="Minx P."/>
            <person name="Tomlinson C."/>
            <person name="Mitreva M."/>
            <person name="Hou S."/>
            <person name="Chen J."/>
            <person name="Wollam A."/>
            <person name="Pepin K.H."/>
            <person name="Johnson M."/>
            <person name="Bhonagiri V."/>
            <person name="Zhang X."/>
            <person name="Suruliraj S."/>
            <person name="Warren W."/>
            <person name="Chinwalla A."/>
            <person name="Mardis E.R."/>
            <person name="Wilson R.K."/>
        </authorList>
    </citation>
    <scope>NUCLEOTIDE SEQUENCE [LARGE SCALE GENOMIC DNA]</scope>
    <source>
        <strain evidence="1 2">YIT 11816</strain>
    </source>
</reference>
<dbReference type="STRING" id="762967.HMPREF9440_02480"/>
<feature type="non-terminal residue" evidence="1">
    <location>
        <position position="41"/>
    </location>
</feature>
<accession>H3KI78</accession>
<gene>
    <name evidence="1" type="ORF">HMPREF9440_02480</name>
</gene>
<dbReference type="Proteomes" id="UP000004956">
    <property type="component" value="Unassembled WGS sequence"/>
</dbReference>
<evidence type="ECO:0000313" key="1">
    <source>
        <dbReference type="EMBL" id="EHY30180.1"/>
    </source>
</evidence>
<protein>
    <submittedName>
        <fullName evidence="1">Uncharacterized protein</fullName>
    </submittedName>
</protein>
<dbReference type="EMBL" id="AFBQ01000380">
    <property type="protein sequence ID" value="EHY30180.1"/>
    <property type="molecule type" value="Genomic_DNA"/>
</dbReference>